<dbReference type="InterPro" id="IPR002853">
    <property type="entry name" value="TFIIE_asu"/>
</dbReference>
<evidence type="ECO:0000313" key="5">
    <source>
        <dbReference type="EMBL" id="KEZ46720.1"/>
    </source>
</evidence>
<organism evidence="5 6">
    <name type="scientific">Pseudallescheria apiosperma</name>
    <name type="common">Scedosporium apiospermum</name>
    <dbReference type="NCBI Taxonomy" id="563466"/>
    <lineage>
        <taxon>Eukaryota</taxon>
        <taxon>Fungi</taxon>
        <taxon>Dikarya</taxon>
        <taxon>Ascomycota</taxon>
        <taxon>Pezizomycotina</taxon>
        <taxon>Sordariomycetes</taxon>
        <taxon>Hypocreomycetidae</taxon>
        <taxon>Microascales</taxon>
        <taxon>Microascaceae</taxon>
        <taxon>Scedosporium</taxon>
    </lineage>
</organism>
<feature type="compositionally biased region" description="Acidic residues" evidence="3">
    <location>
        <begin position="330"/>
        <end position="354"/>
    </location>
</feature>
<feature type="compositionally biased region" description="Acidic residues" evidence="3">
    <location>
        <begin position="409"/>
        <end position="423"/>
    </location>
</feature>
<keyword evidence="6" id="KW-1185">Reference proteome</keyword>
<comment type="caution">
    <text evidence="5">The sequence shown here is derived from an EMBL/GenBank/DDBJ whole genome shotgun (WGS) entry which is preliminary data.</text>
</comment>
<keyword evidence="2" id="KW-0804">Transcription</keyword>
<gene>
    <name evidence="5" type="ORF">SAPIO_CDS0571</name>
</gene>
<dbReference type="InterPro" id="IPR039997">
    <property type="entry name" value="TFE"/>
</dbReference>
<dbReference type="OrthoDB" id="361102at2759"/>
<dbReference type="GeneID" id="27718723"/>
<dbReference type="VEuPathDB" id="FungiDB:SAPIO_CDS0571"/>
<dbReference type="EMBL" id="JOWA01000022">
    <property type="protein sequence ID" value="KEZ46720.1"/>
    <property type="molecule type" value="Genomic_DNA"/>
</dbReference>
<evidence type="ECO:0000256" key="3">
    <source>
        <dbReference type="SAM" id="MobiDB-lite"/>
    </source>
</evidence>
<evidence type="ECO:0000256" key="2">
    <source>
        <dbReference type="ARBA" id="ARBA00023163"/>
    </source>
</evidence>
<dbReference type="GO" id="GO:0005673">
    <property type="term" value="C:transcription factor TFIIE complex"/>
    <property type="evidence" value="ECO:0007669"/>
    <property type="project" value="TreeGrafter"/>
</dbReference>
<protein>
    <submittedName>
        <fullName evidence="5">TFIIE alpha subunit</fullName>
    </submittedName>
</protein>
<feature type="domain" description="HTH TFE/IIEalpha-type" evidence="4">
    <location>
        <begin position="4"/>
        <end position="95"/>
    </location>
</feature>
<name>A0A084GHA8_PSEDA</name>
<keyword evidence="1" id="KW-0805">Transcription regulation</keyword>
<dbReference type="SMART" id="SM00531">
    <property type="entry name" value="TFIIE"/>
    <property type="match status" value="1"/>
</dbReference>
<feature type="region of interest" description="Disordered" evidence="3">
    <location>
        <begin position="327"/>
        <end position="423"/>
    </location>
</feature>
<feature type="compositionally biased region" description="Basic and acidic residues" evidence="3">
    <location>
        <begin position="391"/>
        <end position="401"/>
    </location>
</feature>
<reference evidence="5 6" key="1">
    <citation type="journal article" date="2014" name="Genome Announc.">
        <title>Draft genome sequence of the pathogenic fungus Scedosporium apiospermum.</title>
        <authorList>
            <person name="Vandeputte P."/>
            <person name="Ghamrawi S."/>
            <person name="Rechenmann M."/>
            <person name="Iltis A."/>
            <person name="Giraud S."/>
            <person name="Fleury M."/>
            <person name="Thornton C."/>
            <person name="Delhaes L."/>
            <person name="Meyer W."/>
            <person name="Papon N."/>
            <person name="Bouchara J.P."/>
        </authorList>
    </citation>
    <scope>NUCLEOTIDE SEQUENCE [LARGE SCALE GENOMIC DNA]</scope>
    <source>
        <strain evidence="5 6">IHEM 14462</strain>
    </source>
</reference>
<dbReference type="GO" id="GO:0006367">
    <property type="term" value="P:transcription initiation at RNA polymerase II promoter"/>
    <property type="evidence" value="ECO:0007669"/>
    <property type="project" value="InterPro"/>
</dbReference>
<accession>A0A084GHA8</accession>
<proteinExistence type="predicted"/>
<dbReference type="RefSeq" id="XP_016646519.1">
    <property type="nucleotide sequence ID" value="XM_016783319.1"/>
</dbReference>
<dbReference type="PROSITE" id="PS51344">
    <property type="entry name" value="HTH_TFE_IIE"/>
    <property type="match status" value="1"/>
</dbReference>
<dbReference type="PANTHER" id="PTHR13097:SF7">
    <property type="entry name" value="GENERAL TRANSCRIPTION FACTOR IIE SUBUNIT 1"/>
    <property type="match status" value="1"/>
</dbReference>
<dbReference type="SUPFAM" id="SSF57783">
    <property type="entry name" value="Zinc beta-ribbon"/>
    <property type="match status" value="1"/>
</dbReference>
<evidence type="ECO:0000256" key="1">
    <source>
        <dbReference type="ARBA" id="ARBA00023015"/>
    </source>
</evidence>
<dbReference type="PANTHER" id="PTHR13097">
    <property type="entry name" value="TRANSCRIPTION INITIATION FACTOR IIE, ALPHA SUBUNIT"/>
    <property type="match status" value="1"/>
</dbReference>
<dbReference type="HOGENOM" id="CLU_035744_1_0_1"/>
<dbReference type="Pfam" id="PF02002">
    <property type="entry name" value="TFIIE_alpha"/>
    <property type="match status" value="1"/>
</dbReference>
<dbReference type="Proteomes" id="UP000028545">
    <property type="component" value="Unassembled WGS sequence"/>
</dbReference>
<evidence type="ECO:0000313" key="6">
    <source>
        <dbReference type="Proteomes" id="UP000028545"/>
    </source>
</evidence>
<dbReference type="InterPro" id="IPR024550">
    <property type="entry name" value="TFIIEa/SarR/Rpc3_HTH_dom"/>
</dbReference>
<dbReference type="AlphaFoldDB" id="A0A084GHA8"/>
<evidence type="ECO:0000259" key="4">
    <source>
        <dbReference type="PROSITE" id="PS51344"/>
    </source>
</evidence>
<sequence>MDLAQTLLKMVMRAFYDTRQIIAVDAVITHSCLRDDELAYLASLNTKDLHKLVAKLKEERLVHQFNRPEMREGQVRPVTRIYYYIDYRQTIDAIKWRVYNITKDIQGTTVPASEKKEYFCSRCGSEWTQMEVLDNFGPEGFICHRCGNPLTHDLDRNSAGHEQSTRLNNQFKFVTDLLQQIDQVHIPDNTFEVALGNARPVIRDSNHPGIKSIPVDAAGNRPTAVKGLANTGPKSMAVSISAADGLTEAEKAAEIERREKIAQQNALPAWMSNSTITGESFSGAPTPTLLAKREDADVKTALPTVPAYERDHKDIDDVFARLKAEQEQKELEEEEYGSDDEDEEDEDEDEDFEDVMGTGANSAAGTPSVIGIGASHVVQVPGGGGGGGDLDAERPAKKVKVESPAQANGEEEESDEDLEFEDV</sequence>
<dbReference type="OMA" id="DAIKWKV"/>
<dbReference type="KEGG" id="sapo:SAPIO_CDS0571"/>
<dbReference type="InterPro" id="IPR017919">
    <property type="entry name" value="TFIIE/TFIIEa_HTH"/>
</dbReference>